<evidence type="ECO:0000313" key="3">
    <source>
        <dbReference type="Proteomes" id="UP001159042"/>
    </source>
</evidence>
<dbReference type="Proteomes" id="UP001159042">
    <property type="component" value="Unassembled WGS sequence"/>
</dbReference>
<feature type="transmembrane region" description="Helical" evidence="1">
    <location>
        <begin position="59"/>
        <end position="81"/>
    </location>
</feature>
<keyword evidence="1" id="KW-0472">Membrane</keyword>
<proteinExistence type="predicted"/>
<gene>
    <name evidence="2" type="ORF">NQ315_016662</name>
</gene>
<sequence>MIKDILERCKSILLLKVDNIGRIYQYFVIDANFNSLIMLSTLDATACIMSMSRVLLKRLFFLWKQFTMIFAIFIYATHIFILL</sequence>
<keyword evidence="3" id="KW-1185">Reference proteome</keyword>
<accession>A0AAV8VPN1</accession>
<evidence type="ECO:0000313" key="2">
    <source>
        <dbReference type="EMBL" id="KAJ8915985.1"/>
    </source>
</evidence>
<dbReference type="EMBL" id="JANEYG010000047">
    <property type="protein sequence ID" value="KAJ8915985.1"/>
    <property type="molecule type" value="Genomic_DNA"/>
</dbReference>
<dbReference type="AlphaFoldDB" id="A0AAV8VPN1"/>
<comment type="caution">
    <text evidence="2">The sequence shown here is derived from an EMBL/GenBank/DDBJ whole genome shotgun (WGS) entry which is preliminary data.</text>
</comment>
<protein>
    <submittedName>
        <fullName evidence="2">Uncharacterized protein</fullName>
    </submittedName>
</protein>
<organism evidence="2 3">
    <name type="scientific">Exocentrus adspersus</name>
    <dbReference type="NCBI Taxonomy" id="1586481"/>
    <lineage>
        <taxon>Eukaryota</taxon>
        <taxon>Metazoa</taxon>
        <taxon>Ecdysozoa</taxon>
        <taxon>Arthropoda</taxon>
        <taxon>Hexapoda</taxon>
        <taxon>Insecta</taxon>
        <taxon>Pterygota</taxon>
        <taxon>Neoptera</taxon>
        <taxon>Endopterygota</taxon>
        <taxon>Coleoptera</taxon>
        <taxon>Polyphaga</taxon>
        <taxon>Cucujiformia</taxon>
        <taxon>Chrysomeloidea</taxon>
        <taxon>Cerambycidae</taxon>
        <taxon>Lamiinae</taxon>
        <taxon>Acanthocinini</taxon>
        <taxon>Exocentrus</taxon>
    </lineage>
</organism>
<name>A0AAV8VPN1_9CUCU</name>
<reference evidence="2 3" key="1">
    <citation type="journal article" date="2023" name="Insect Mol. Biol.">
        <title>Genome sequencing provides insights into the evolution of gene families encoding plant cell wall-degrading enzymes in longhorned beetles.</title>
        <authorList>
            <person name="Shin N.R."/>
            <person name="Okamura Y."/>
            <person name="Kirsch R."/>
            <person name="Pauchet Y."/>
        </authorList>
    </citation>
    <scope>NUCLEOTIDE SEQUENCE [LARGE SCALE GENOMIC DNA]</scope>
    <source>
        <strain evidence="2">EAD_L_NR</strain>
    </source>
</reference>
<keyword evidence="1" id="KW-0812">Transmembrane</keyword>
<keyword evidence="1" id="KW-1133">Transmembrane helix</keyword>
<evidence type="ECO:0000256" key="1">
    <source>
        <dbReference type="SAM" id="Phobius"/>
    </source>
</evidence>